<dbReference type="EMBL" id="CP063458">
    <property type="protein sequence ID" value="QOV90552.1"/>
    <property type="molecule type" value="Genomic_DNA"/>
</dbReference>
<accession>A0A7M2WZD1</accession>
<dbReference type="KEGG" id="hbs:IPV69_04065"/>
<dbReference type="AlphaFoldDB" id="A0A7M2WZD1"/>
<dbReference type="Proteomes" id="UP000593765">
    <property type="component" value="Chromosome"/>
</dbReference>
<protein>
    <submittedName>
        <fullName evidence="1">Uncharacterized protein</fullName>
    </submittedName>
</protein>
<evidence type="ECO:0000313" key="2">
    <source>
        <dbReference type="Proteomes" id="UP000593765"/>
    </source>
</evidence>
<name>A0A7M2WZD1_9BACT</name>
<keyword evidence="2" id="KW-1185">Reference proteome</keyword>
<sequence length="112" mass="12570">MNLTYAVDRLVDTGWSPDSSMDLDTLPDGRRYPSVMAVQQCFARAGLELRIKHNLMFSCYRATWAPIGEPLDDQHVADEKHGTVIGSCEREAAVYAMAQLRTAVRERELALV</sequence>
<dbReference type="RefSeq" id="WP_206293641.1">
    <property type="nucleotide sequence ID" value="NZ_CP063458.1"/>
</dbReference>
<evidence type="ECO:0000313" key="1">
    <source>
        <dbReference type="EMBL" id="QOV90552.1"/>
    </source>
</evidence>
<proteinExistence type="predicted"/>
<gene>
    <name evidence="1" type="ORF">IPV69_04065</name>
</gene>
<organism evidence="1 2">
    <name type="scientific">Humisphaera borealis</name>
    <dbReference type="NCBI Taxonomy" id="2807512"/>
    <lineage>
        <taxon>Bacteria</taxon>
        <taxon>Pseudomonadati</taxon>
        <taxon>Planctomycetota</taxon>
        <taxon>Phycisphaerae</taxon>
        <taxon>Tepidisphaerales</taxon>
        <taxon>Tepidisphaeraceae</taxon>
        <taxon>Humisphaera</taxon>
    </lineage>
</organism>
<reference evidence="1 2" key="1">
    <citation type="submission" date="2020-10" db="EMBL/GenBank/DDBJ databases">
        <title>Wide distribution of Phycisphaera-like planctomycetes from WD2101 soil group in peatlands and genome analysis of the first cultivated representative.</title>
        <authorList>
            <person name="Dedysh S.N."/>
            <person name="Beletsky A.V."/>
            <person name="Ivanova A."/>
            <person name="Kulichevskaya I.S."/>
            <person name="Suzina N.E."/>
            <person name="Philippov D.A."/>
            <person name="Rakitin A.L."/>
            <person name="Mardanov A.V."/>
            <person name="Ravin N.V."/>
        </authorList>
    </citation>
    <scope>NUCLEOTIDE SEQUENCE [LARGE SCALE GENOMIC DNA]</scope>
    <source>
        <strain evidence="1 2">M1803</strain>
    </source>
</reference>